<proteinExistence type="predicted"/>
<dbReference type="EMBL" id="LAZR01064328">
    <property type="protein sequence ID" value="KKK57734.1"/>
    <property type="molecule type" value="Genomic_DNA"/>
</dbReference>
<organism evidence="1">
    <name type="scientific">marine sediment metagenome</name>
    <dbReference type="NCBI Taxonomy" id="412755"/>
    <lineage>
        <taxon>unclassified sequences</taxon>
        <taxon>metagenomes</taxon>
        <taxon>ecological metagenomes</taxon>
    </lineage>
</organism>
<name>A0A0F8YUI1_9ZZZZ</name>
<comment type="caution">
    <text evidence="1">The sequence shown here is derived from an EMBL/GenBank/DDBJ whole genome shotgun (WGS) entry which is preliminary data.</text>
</comment>
<dbReference type="AlphaFoldDB" id="A0A0F8YUI1"/>
<reference evidence="1" key="1">
    <citation type="journal article" date="2015" name="Nature">
        <title>Complex archaea that bridge the gap between prokaryotes and eukaryotes.</title>
        <authorList>
            <person name="Spang A."/>
            <person name="Saw J.H."/>
            <person name="Jorgensen S.L."/>
            <person name="Zaremba-Niedzwiedzka K."/>
            <person name="Martijn J."/>
            <person name="Lind A.E."/>
            <person name="van Eijk R."/>
            <person name="Schleper C."/>
            <person name="Guy L."/>
            <person name="Ettema T.J."/>
        </authorList>
    </citation>
    <scope>NUCLEOTIDE SEQUENCE</scope>
</reference>
<evidence type="ECO:0000313" key="1">
    <source>
        <dbReference type="EMBL" id="KKK57734.1"/>
    </source>
</evidence>
<sequence>MTEFQINKYITLKLEEGKTIIYMGGKKFNQCKMLMLNIIPQQADLYDEVRSIDEAEEILQKIIEDGQIHEKGNWRQKEDATKYNITPEQEFWGHSSNFQMWYENNYNTDLLHSNMSFPVLSKLVQLGDLKA</sequence>
<gene>
    <name evidence="1" type="ORF">LCGC14_3051490</name>
</gene>
<protein>
    <submittedName>
        <fullName evidence="1">Uncharacterized protein</fullName>
    </submittedName>
</protein>
<accession>A0A0F8YUI1</accession>
<feature type="non-terminal residue" evidence="1">
    <location>
        <position position="131"/>
    </location>
</feature>